<evidence type="ECO:0000256" key="2">
    <source>
        <dbReference type="ARBA" id="ARBA00004496"/>
    </source>
</evidence>
<evidence type="ECO:0000256" key="6">
    <source>
        <dbReference type="ARBA" id="ARBA00023242"/>
    </source>
</evidence>
<dbReference type="GO" id="GO:0005737">
    <property type="term" value="C:cytoplasm"/>
    <property type="evidence" value="ECO:0007669"/>
    <property type="project" value="UniProtKB-SubCell"/>
</dbReference>
<comment type="caution">
    <text evidence="12">The sequence shown here is derived from an EMBL/GenBank/DDBJ whole genome shotgun (WGS) entry which is preliminary data.</text>
</comment>
<dbReference type="GeneID" id="31000507"/>
<comment type="similarity">
    <text evidence="7">Belongs to the velvet family. VeA subfamily.</text>
</comment>
<feature type="compositionally biased region" description="Polar residues" evidence="10">
    <location>
        <begin position="415"/>
        <end position="428"/>
    </location>
</feature>
<feature type="compositionally biased region" description="Pro residues" evidence="10">
    <location>
        <begin position="370"/>
        <end position="381"/>
    </location>
</feature>
<evidence type="ECO:0000256" key="9">
    <source>
        <dbReference type="ARBA" id="ARBA00043152"/>
    </source>
</evidence>
<feature type="compositionally biased region" description="Basic and acidic residues" evidence="10">
    <location>
        <begin position="570"/>
        <end position="585"/>
    </location>
</feature>
<evidence type="ECO:0000259" key="11">
    <source>
        <dbReference type="PROSITE" id="PS51821"/>
    </source>
</evidence>
<dbReference type="OrthoDB" id="5384689at2759"/>
<feature type="compositionally biased region" description="Low complexity" evidence="10">
    <location>
        <begin position="395"/>
        <end position="409"/>
    </location>
</feature>
<feature type="compositionally biased region" description="Polar residues" evidence="10">
    <location>
        <begin position="544"/>
        <end position="553"/>
    </location>
</feature>
<dbReference type="PROSITE" id="PS51821">
    <property type="entry name" value="VELVET"/>
    <property type="match status" value="1"/>
</dbReference>
<dbReference type="GO" id="GO:0034250">
    <property type="term" value="P:positive regulation of amide metabolic process"/>
    <property type="evidence" value="ECO:0007669"/>
    <property type="project" value="UniProtKB-ARBA"/>
</dbReference>
<feature type="compositionally biased region" description="Basic and acidic residues" evidence="10">
    <location>
        <begin position="257"/>
        <end position="272"/>
    </location>
</feature>
<accession>A0A225B6P2</accession>
<evidence type="ECO:0000256" key="7">
    <source>
        <dbReference type="ARBA" id="ARBA00038005"/>
    </source>
</evidence>
<evidence type="ECO:0000256" key="3">
    <source>
        <dbReference type="ARBA" id="ARBA00022490"/>
    </source>
</evidence>
<keyword evidence="13" id="KW-1185">Reference proteome</keyword>
<evidence type="ECO:0000256" key="5">
    <source>
        <dbReference type="ARBA" id="ARBA00023163"/>
    </source>
</evidence>
<dbReference type="PANTHER" id="PTHR33572:SF14">
    <property type="entry name" value="DEVELOPMENTAL AND SECONDARY METABOLISM REGULATOR VEA"/>
    <property type="match status" value="1"/>
</dbReference>
<dbReference type="Pfam" id="PF11754">
    <property type="entry name" value="Velvet"/>
    <property type="match status" value="2"/>
</dbReference>
<evidence type="ECO:0000313" key="13">
    <source>
        <dbReference type="Proteomes" id="UP000214365"/>
    </source>
</evidence>
<feature type="region of interest" description="Disordered" evidence="10">
    <location>
        <begin position="253"/>
        <end position="511"/>
    </location>
</feature>
<evidence type="ECO:0000256" key="4">
    <source>
        <dbReference type="ARBA" id="ARBA00023015"/>
    </source>
</evidence>
<dbReference type="Gene3D" id="2.60.40.3960">
    <property type="entry name" value="Velvet domain"/>
    <property type="match status" value="1"/>
</dbReference>
<keyword evidence="3" id="KW-0963">Cytoplasm</keyword>
<feature type="region of interest" description="Disordered" evidence="10">
    <location>
        <begin position="542"/>
        <end position="593"/>
    </location>
</feature>
<dbReference type="InterPro" id="IPR021740">
    <property type="entry name" value="Velvet"/>
</dbReference>
<keyword evidence="6" id="KW-0539">Nucleus</keyword>
<keyword evidence="5" id="KW-0804">Transcription</keyword>
<keyword evidence="4" id="KW-0805">Transcription regulation</keyword>
<dbReference type="PANTHER" id="PTHR33572">
    <property type="entry name" value="SPORE DEVELOPMENT REGULATOR VOSA"/>
    <property type="match status" value="1"/>
</dbReference>
<dbReference type="InterPro" id="IPR037525">
    <property type="entry name" value="Velvet_dom"/>
</dbReference>
<feature type="compositionally biased region" description="Polar residues" evidence="10">
    <location>
        <begin position="441"/>
        <end position="465"/>
    </location>
</feature>
<reference evidence="12 13" key="1">
    <citation type="submission" date="2015-06" db="EMBL/GenBank/DDBJ databases">
        <title>Talaromyces atroroseus IBT 11181 draft genome.</title>
        <authorList>
            <person name="Rasmussen K.B."/>
            <person name="Rasmussen S."/>
            <person name="Petersen B."/>
            <person name="Sicheritz-Ponten T."/>
            <person name="Mortensen U.H."/>
            <person name="Thrane U."/>
        </authorList>
    </citation>
    <scope>NUCLEOTIDE SEQUENCE [LARGE SCALE GENOMIC DNA]</scope>
    <source>
        <strain evidence="12 13">IBT 11181</strain>
    </source>
</reference>
<evidence type="ECO:0000256" key="1">
    <source>
        <dbReference type="ARBA" id="ARBA00004123"/>
    </source>
</evidence>
<dbReference type="EMBL" id="LFMY01000001">
    <property type="protein sequence ID" value="OKL63799.1"/>
    <property type="molecule type" value="Genomic_DNA"/>
</dbReference>
<dbReference type="GO" id="GO:0005634">
    <property type="term" value="C:nucleus"/>
    <property type="evidence" value="ECO:0007669"/>
    <property type="project" value="UniProtKB-SubCell"/>
</dbReference>
<feature type="compositionally biased region" description="Low complexity" evidence="10">
    <location>
        <begin position="466"/>
        <end position="481"/>
    </location>
</feature>
<dbReference type="AlphaFoldDB" id="A0A225B6P2"/>
<comment type="subcellular location">
    <subcellularLocation>
        <location evidence="2">Cytoplasm</location>
    </subcellularLocation>
    <subcellularLocation>
        <location evidence="1">Nucleus</location>
    </subcellularLocation>
</comment>
<evidence type="ECO:0000256" key="8">
    <source>
        <dbReference type="ARBA" id="ARBA00041053"/>
    </source>
</evidence>
<name>A0A225B6P2_TALAT</name>
<protein>
    <recommendedName>
        <fullName evidence="8">Developmental and secondary metabolism regulator veA</fullName>
    </recommendedName>
    <alternativeName>
        <fullName evidence="9">Velvet complex subunit A</fullName>
    </alternativeName>
</protein>
<sequence length="593" mass="64752">MSSNNVALNNKIKMTAASRPGLLTPVNETEHSFSRISREGKRITYNLKVIQQPERARACGAGAKSSADRRPVDPPPVVELRVYESDVDNDMSKTDITFAYNANFFLFATLENARPIAQGRVSGQAPNCPVLTGVPVAGIAYLDRPAQAGYFIFPDLSVRHEGFYRLNFNLYEEVKDAKDADKDTPLPSPQSQASSGKPTAPKSFLNFRLEVKSAPFQVYSAKKFPGLATSTSLSRVVAEQGCRVRIRRDVRMRRRGEKSSKDYGEYDEDRYGRSSSRYATPTPVERPRSASTASAVEPPYAYPQTPRRDSSSHEYSAYHTHHPVPPPPPVAPSPYQHSHPAPPPPPPSTLSSGAPGYLTFGSTPTSYQAPPLPAAPPPPPHRAYTPGSSTPKSYSSHASLPHSRHPSSSSEHESVQISYPTRSHNLPSILNPAPVEPAVGTPSSENYHSAASTPTSQTAPQRSRTPSSSIMLPPISSFASSVPPPPPHSSSQHPSDNLHQRRPSYYPIETSLAKRSHEDSFGSYDAIAHHKSVRSAENDYAGVNINNHSSGPTPTGPMTKRGALEVEEPQWDRPQMEYRRADGRMSSKLQLAV</sequence>
<evidence type="ECO:0000256" key="10">
    <source>
        <dbReference type="SAM" id="MobiDB-lite"/>
    </source>
</evidence>
<dbReference type="STRING" id="1441469.A0A225B6P2"/>
<dbReference type="Proteomes" id="UP000214365">
    <property type="component" value="Unassembled WGS sequence"/>
</dbReference>
<feature type="domain" description="Velvet" evidence="11">
    <location>
        <begin position="40"/>
        <end position="247"/>
    </location>
</feature>
<gene>
    <name evidence="12" type="ORF">UA08_00752</name>
</gene>
<dbReference type="RefSeq" id="XP_020123920.1">
    <property type="nucleotide sequence ID" value="XM_020260593.1"/>
</dbReference>
<dbReference type="GO" id="GO:0051176">
    <property type="term" value="P:positive regulation of sulfur metabolic process"/>
    <property type="evidence" value="ECO:0007669"/>
    <property type="project" value="UniProtKB-ARBA"/>
</dbReference>
<feature type="region of interest" description="Disordered" evidence="10">
    <location>
        <begin position="179"/>
        <end position="201"/>
    </location>
</feature>
<dbReference type="GO" id="GO:0043455">
    <property type="term" value="P:regulation of secondary metabolic process"/>
    <property type="evidence" value="ECO:0007669"/>
    <property type="project" value="UniProtKB-ARBA"/>
</dbReference>
<feature type="compositionally biased region" description="Pro residues" evidence="10">
    <location>
        <begin position="323"/>
        <end position="332"/>
    </location>
</feature>
<dbReference type="FunFam" id="2.60.40.3960:FF:000001">
    <property type="entry name" value="Sexual development activator VeA"/>
    <property type="match status" value="1"/>
</dbReference>
<proteinExistence type="inferred from homology"/>
<evidence type="ECO:0000313" key="12">
    <source>
        <dbReference type="EMBL" id="OKL63799.1"/>
    </source>
</evidence>
<organism evidence="12 13">
    <name type="scientific">Talaromyces atroroseus</name>
    <dbReference type="NCBI Taxonomy" id="1441469"/>
    <lineage>
        <taxon>Eukaryota</taxon>
        <taxon>Fungi</taxon>
        <taxon>Dikarya</taxon>
        <taxon>Ascomycota</taxon>
        <taxon>Pezizomycotina</taxon>
        <taxon>Eurotiomycetes</taxon>
        <taxon>Eurotiomycetidae</taxon>
        <taxon>Eurotiales</taxon>
        <taxon>Trichocomaceae</taxon>
        <taxon>Talaromyces</taxon>
        <taxon>Talaromyces sect. Trachyspermi</taxon>
    </lineage>
</organism>
<dbReference type="InterPro" id="IPR038491">
    <property type="entry name" value="Velvet_dom_sf"/>
</dbReference>